<dbReference type="EMBL" id="BEXD01004337">
    <property type="protein sequence ID" value="GBC09888.1"/>
    <property type="molecule type" value="Genomic_DNA"/>
</dbReference>
<keyword evidence="4" id="KW-1185">Reference proteome</keyword>
<comment type="caution">
    <text evidence="2">The sequence shown here is derived from an EMBL/GenBank/DDBJ whole genome shotgun (WGS) entry which is preliminary data.</text>
</comment>
<reference evidence="3" key="2">
    <citation type="submission" date="2019-10" db="EMBL/GenBank/DDBJ databases">
        <title>Conservation and host-specific expression of non-tandemly repeated heterogenous ribosome RNA gene in arbuscular mycorrhizal fungi.</title>
        <authorList>
            <person name="Maeda T."/>
            <person name="Kobayashi Y."/>
            <person name="Nakagawa T."/>
            <person name="Ezawa T."/>
            <person name="Yamaguchi K."/>
            <person name="Bino T."/>
            <person name="Nishimoto Y."/>
            <person name="Shigenobu S."/>
            <person name="Kawaguchi M."/>
        </authorList>
    </citation>
    <scope>NUCLEOTIDE SEQUENCE</scope>
    <source>
        <strain evidence="3">HR1</strain>
    </source>
</reference>
<accession>A0A2Z6S3A5</accession>
<feature type="region of interest" description="Disordered" evidence="1">
    <location>
        <begin position="1"/>
        <end position="27"/>
    </location>
</feature>
<sequence>MNQDQAFNLESLPSSLDSPNMNQTQVSSLENLPPSFTSFDMNQEVSSSENLPPSFTLSNMNQTQVLPSVMNRDQVCNMDNIPPSFVTIYPNSQDNNALPVSPQNGFHVATATHPQYDNTQTLPQQILPFHLTSFHPTNFFYRPPNDFCHYYISCKEISYDIVECLLNKSLKENNVQYKENGCIFYYQQQYNARFYQVSCEIVSPLLINKCLNKNFLGIEFQQNTEKEKLVFTFEQKENLEDHLKQYLSQYLLK</sequence>
<evidence type="ECO:0000313" key="2">
    <source>
        <dbReference type="EMBL" id="GBC09888.1"/>
    </source>
</evidence>
<evidence type="ECO:0000313" key="3">
    <source>
        <dbReference type="EMBL" id="GES73800.1"/>
    </source>
</evidence>
<name>A0A2Z6S3A5_9GLOM</name>
<dbReference type="AlphaFoldDB" id="A0A2Z6S3A5"/>
<dbReference type="EMBL" id="BLAL01000011">
    <property type="protein sequence ID" value="GES73800.1"/>
    <property type="molecule type" value="Genomic_DNA"/>
</dbReference>
<organism evidence="2 4">
    <name type="scientific">Rhizophagus clarus</name>
    <dbReference type="NCBI Taxonomy" id="94130"/>
    <lineage>
        <taxon>Eukaryota</taxon>
        <taxon>Fungi</taxon>
        <taxon>Fungi incertae sedis</taxon>
        <taxon>Mucoromycota</taxon>
        <taxon>Glomeromycotina</taxon>
        <taxon>Glomeromycetes</taxon>
        <taxon>Glomerales</taxon>
        <taxon>Glomeraceae</taxon>
        <taxon>Rhizophagus</taxon>
    </lineage>
</organism>
<dbReference type="Proteomes" id="UP000247702">
    <property type="component" value="Unassembled WGS sequence"/>
</dbReference>
<dbReference type="Proteomes" id="UP000615446">
    <property type="component" value="Unassembled WGS sequence"/>
</dbReference>
<protein>
    <submittedName>
        <fullName evidence="2">Uncharacterized protein</fullName>
    </submittedName>
</protein>
<proteinExistence type="predicted"/>
<evidence type="ECO:0000256" key="1">
    <source>
        <dbReference type="SAM" id="MobiDB-lite"/>
    </source>
</evidence>
<evidence type="ECO:0000313" key="4">
    <source>
        <dbReference type="Proteomes" id="UP000247702"/>
    </source>
</evidence>
<reference evidence="2 4" key="1">
    <citation type="submission" date="2017-11" db="EMBL/GenBank/DDBJ databases">
        <title>The genome of Rhizophagus clarus HR1 reveals common genetic basis of auxotrophy among arbuscular mycorrhizal fungi.</title>
        <authorList>
            <person name="Kobayashi Y."/>
        </authorList>
    </citation>
    <scope>NUCLEOTIDE SEQUENCE [LARGE SCALE GENOMIC DNA]</scope>
    <source>
        <strain evidence="2 4">HR1</strain>
    </source>
</reference>
<gene>
    <name evidence="3" type="ORF">RCL2_000131500</name>
    <name evidence="2" type="ORF">RclHR1_00920006</name>
</gene>